<comment type="caution">
    <text evidence="1">The sequence shown here is derived from an EMBL/GenBank/DDBJ whole genome shotgun (WGS) entry which is preliminary data.</text>
</comment>
<reference evidence="1 2" key="1">
    <citation type="journal article" date="2024" name="BMC Genomics">
        <title>De novo assembly and annotation of Popillia japonica's genome with initial clues to its potential as an invasive pest.</title>
        <authorList>
            <person name="Cucini C."/>
            <person name="Boschi S."/>
            <person name="Funari R."/>
            <person name="Cardaioli E."/>
            <person name="Iannotti N."/>
            <person name="Marturano G."/>
            <person name="Paoli F."/>
            <person name="Bruttini M."/>
            <person name="Carapelli A."/>
            <person name="Frati F."/>
            <person name="Nardi F."/>
        </authorList>
    </citation>
    <scope>NUCLEOTIDE SEQUENCE [LARGE SCALE GENOMIC DNA]</scope>
    <source>
        <strain evidence="1">DMR45628</strain>
    </source>
</reference>
<gene>
    <name evidence="1" type="ORF">QE152_g41209</name>
</gene>
<protein>
    <submittedName>
        <fullName evidence="1">Uncharacterized protein</fullName>
    </submittedName>
</protein>
<evidence type="ECO:0000313" key="1">
    <source>
        <dbReference type="EMBL" id="KAK9670763.1"/>
    </source>
</evidence>
<name>A0AAW1H6Y4_POPJA</name>
<sequence>MNTLILLDVIDAQDTVTSQRNVKMNSTANDSHIVAMSVVRGPCGGTHRTRSQVADREAQITCLDVCPEQVPWTRSQVADREAQITCSQVADREAQITCLDVCPEQVPWGERL</sequence>
<proteinExistence type="predicted"/>
<keyword evidence="2" id="KW-1185">Reference proteome</keyword>
<dbReference type="EMBL" id="JASPKY010002363">
    <property type="protein sequence ID" value="KAK9670763.1"/>
    <property type="molecule type" value="Genomic_DNA"/>
</dbReference>
<organism evidence="1 2">
    <name type="scientific">Popillia japonica</name>
    <name type="common">Japanese beetle</name>
    <dbReference type="NCBI Taxonomy" id="7064"/>
    <lineage>
        <taxon>Eukaryota</taxon>
        <taxon>Metazoa</taxon>
        <taxon>Ecdysozoa</taxon>
        <taxon>Arthropoda</taxon>
        <taxon>Hexapoda</taxon>
        <taxon>Insecta</taxon>
        <taxon>Pterygota</taxon>
        <taxon>Neoptera</taxon>
        <taxon>Endopterygota</taxon>
        <taxon>Coleoptera</taxon>
        <taxon>Polyphaga</taxon>
        <taxon>Scarabaeiformia</taxon>
        <taxon>Scarabaeidae</taxon>
        <taxon>Rutelinae</taxon>
        <taxon>Popillia</taxon>
    </lineage>
</organism>
<dbReference type="Proteomes" id="UP001458880">
    <property type="component" value="Unassembled WGS sequence"/>
</dbReference>
<accession>A0AAW1H6Y4</accession>
<evidence type="ECO:0000313" key="2">
    <source>
        <dbReference type="Proteomes" id="UP001458880"/>
    </source>
</evidence>
<dbReference type="AlphaFoldDB" id="A0AAW1H6Y4"/>